<keyword evidence="1" id="KW-0210">Decarboxylase</keyword>
<dbReference type="GO" id="GO:0030976">
    <property type="term" value="F:thiamine pyrophosphate binding"/>
    <property type="evidence" value="ECO:0007669"/>
    <property type="project" value="InterPro"/>
</dbReference>
<evidence type="ECO:0000313" key="4">
    <source>
        <dbReference type="EMBL" id="CAB4366895.1"/>
    </source>
</evidence>
<keyword evidence="2" id="KW-0456">Lyase</keyword>
<gene>
    <name evidence="4" type="ORF">UFOPK4180_00488</name>
</gene>
<evidence type="ECO:0000256" key="2">
    <source>
        <dbReference type="ARBA" id="ARBA00023239"/>
    </source>
</evidence>
<dbReference type="InterPro" id="IPR051818">
    <property type="entry name" value="TPP_dependent_decarboxylase"/>
</dbReference>
<accession>A0A6J6ADI5</accession>
<proteinExistence type="predicted"/>
<dbReference type="InterPro" id="IPR011766">
    <property type="entry name" value="TPP_enzyme_TPP-bd"/>
</dbReference>
<reference evidence="4" key="1">
    <citation type="submission" date="2020-05" db="EMBL/GenBank/DDBJ databases">
        <authorList>
            <person name="Chiriac C."/>
            <person name="Salcher M."/>
            <person name="Ghai R."/>
            <person name="Kavagutti S V."/>
        </authorList>
    </citation>
    <scope>NUCLEOTIDE SEQUENCE</scope>
</reference>
<dbReference type="PANTHER" id="PTHR42818:SF1">
    <property type="entry name" value="SULFOPYRUVATE DECARBOXYLASE"/>
    <property type="match status" value="1"/>
</dbReference>
<dbReference type="Pfam" id="PF02775">
    <property type="entry name" value="TPP_enzyme_C"/>
    <property type="match status" value="1"/>
</dbReference>
<sequence length="184" mass="19292">MKRIEALAILDEVFASDPLVITCGATAREMASLSRKKTHLPLLDSMGLTTPVGLGIALGHKGRVGVIDGDGSLLMGFSILPTLKAYAPKNLIVIVLDNGQHASADGMYSQANVVDIAGAAKGLGLWTAQCDSADELKKLISSREKSDEVSLIFVKIETGNTPNIPFYLADPAKLGADFIEAVAG</sequence>
<dbReference type="Gene3D" id="3.40.50.970">
    <property type="match status" value="1"/>
</dbReference>
<dbReference type="InterPro" id="IPR029061">
    <property type="entry name" value="THDP-binding"/>
</dbReference>
<dbReference type="PANTHER" id="PTHR42818">
    <property type="entry name" value="SULFOPYRUVATE DECARBOXYLASE SUBUNIT ALPHA"/>
    <property type="match status" value="1"/>
</dbReference>
<evidence type="ECO:0000256" key="1">
    <source>
        <dbReference type="ARBA" id="ARBA00022793"/>
    </source>
</evidence>
<dbReference type="SUPFAM" id="SSF52518">
    <property type="entry name" value="Thiamin diphosphate-binding fold (THDP-binding)"/>
    <property type="match status" value="1"/>
</dbReference>
<organism evidence="4">
    <name type="scientific">freshwater metagenome</name>
    <dbReference type="NCBI Taxonomy" id="449393"/>
    <lineage>
        <taxon>unclassified sequences</taxon>
        <taxon>metagenomes</taxon>
        <taxon>ecological metagenomes</taxon>
    </lineage>
</organism>
<dbReference type="AlphaFoldDB" id="A0A6J6ADI5"/>
<evidence type="ECO:0000259" key="3">
    <source>
        <dbReference type="Pfam" id="PF02775"/>
    </source>
</evidence>
<dbReference type="EMBL" id="CAESPC010000062">
    <property type="protein sequence ID" value="CAB4366895.1"/>
    <property type="molecule type" value="Genomic_DNA"/>
</dbReference>
<feature type="domain" description="Thiamine pyrophosphate enzyme TPP-binding" evidence="3">
    <location>
        <begin position="35"/>
        <end position="152"/>
    </location>
</feature>
<protein>
    <submittedName>
        <fullName evidence="4">Unannotated protein</fullName>
    </submittedName>
</protein>
<name>A0A6J6ADI5_9ZZZZ</name>
<dbReference type="GO" id="GO:0016831">
    <property type="term" value="F:carboxy-lyase activity"/>
    <property type="evidence" value="ECO:0007669"/>
    <property type="project" value="UniProtKB-KW"/>
</dbReference>